<feature type="domain" description="Glycosyltransferase 2-like" evidence="1">
    <location>
        <begin position="8"/>
        <end position="101"/>
    </location>
</feature>
<dbReference type="PANTHER" id="PTHR22916:SF3">
    <property type="entry name" value="UDP-GLCNAC:BETAGAL BETA-1,3-N-ACETYLGLUCOSAMINYLTRANSFERASE-LIKE PROTEIN 1"/>
    <property type="match status" value="1"/>
</dbReference>
<name>J9FB71_9ZZZZ</name>
<dbReference type="InterPro" id="IPR001173">
    <property type="entry name" value="Glyco_trans_2-like"/>
</dbReference>
<evidence type="ECO:0000313" key="2">
    <source>
        <dbReference type="EMBL" id="EJW91688.1"/>
    </source>
</evidence>
<dbReference type="GO" id="GO:0016758">
    <property type="term" value="F:hexosyltransferase activity"/>
    <property type="evidence" value="ECO:0007669"/>
    <property type="project" value="UniProtKB-ARBA"/>
</dbReference>
<dbReference type="Gene3D" id="3.90.550.10">
    <property type="entry name" value="Spore Coat Polysaccharide Biosynthesis Protein SpsA, Chain A"/>
    <property type="match status" value="1"/>
</dbReference>
<proteinExistence type="predicted"/>
<comment type="caution">
    <text evidence="2">The sequence shown here is derived from an EMBL/GenBank/DDBJ whole genome shotgun (WGS) entry which is preliminary data.</text>
</comment>
<dbReference type="PANTHER" id="PTHR22916">
    <property type="entry name" value="GLYCOSYLTRANSFERASE"/>
    <property type="match status" value="1"/>
</dbReference>
<gene>
    <name evidence="2" type="ORF">EVA_20205</name>
</gene>
<feature type="non-terminal residue" evidence="2">
    <location>
        <position position="103"/>
    </location>
</feature>
<evidence type="ECO:0000259" key="1">
    <source>
        <dbReference type="Pfam" id="PF00535"/>
    </source>
</evidence>
<dbReference type="Pfam" id="PF00535">
    <property type="entry name" value="Glycos_transf_2"/>
    <property type="match status" value="1"/>
</dbReference>
<sequence length="103" mass="11995">MQSQLPISVCMPMYNASRYLRECIDSILIQTFTDFELLIVDDGSEDDSVAIVESYTDSRIRLIRNRHDYIGSLNLLLKEARGKYIARMDADDVMLPYRLKAQW</sequence>
<dbReference type="AlphaFoldDB" id="J9FB71"/>
<keyword evidence="2" id="KW-0808">Transferase</keyword>
<dbReference type="CDD" id="cd00761">
    <property type="entry name" value="Glyco_tranf_GTA_type"/>
    <property type="match status" value="1"/>
</dbReference>
<dbReference type="EMBL" id="AMCI01008019">
    <property type="protein sequence ID" value="EJW91688.1"/>
    <property type="molecule type" value="Genomic_DNA"/>
</dbReference>
<organism evidence="2">
    <name type="scientific">gut metagenome</name>
    <dbReference type="NCBI Taxonomy" id="749906"/>
    <lineage>
        <taxon>unclassified sequences</taxon>
        <taxon>metagenomes</taxon>
        <taxon>organismal metagenomes</taxon>
    </lineage>
</organism>
<protein>
    <submittedName>
        <fullName evidence="2">Glycosyltransferase</fullName>
    </submittedName>
</protein>
<dbReference type="InterPro" id="IPR029044">
    <property type="entry name" value="Nucleotide-diphossugar_trans"/>
</dbReference>
<accession>J9FB71</accession>
<dbReference type="SUPFAM" id="SSF53448">
    <property type="entry name" value="Nucleotide-diphospho-sugar transferases"/>
    <property type="match status" value="1"/>
</dbReference>
<reference evidence="2" key="1">
    <citation type="journal article" date="2012" name="PLoS ONE">
        <title>Gene sets for utilization of primary and secondary nutrition supplies in the distal gut of endangered iberian lynx.</title>
        <authorList>
            <person name="Alcaide M."/>
            <person name="Messina E."/>
            <person name="Richter M."/>
            <person name="Bargiela R."/>
            <person name="Peplies J."/>
            <person name="Huws S.A."/>
            <person name="Newbold C.J."/>
            <person name="Golyshin P.N."/>
            <person name="Simon M.A."/>
            <person name="Lopez G."/>
            <person name="Yakimov M.M."/>
            <person name="Ferrer M."/>
        </authorList>
    </citation>
    <scope>NUCLEOTIDE SEQUENCE</scope>
</reference>